<feature type="domain" description="HhH-GPD" evidence="13">
    <location>
        <begin position="70"/>
        <end position="217"/>
    </location>
</feature>
<sequence>MSVSNMKTTDHKDHSADAMTLPCEKKSVAKEATKKEIRLELIKILQAKNPHPKSELNYSNAFELLCAVMLSAQATDVSVNKVTDRLFAKANTPKALMELGEEGIASYIKSIGLWRAKAKNLAKLSQILHEKYNDIVPDNEKELVLLPGVGSKTAKVVLNVAFGHNTIAVDTHIFRVCNRTGYCTGKTPLEIQDKLPKLVPDEFKKDAHHYFLLHGRYTCKATSPQCSACEIAHLCSSYKNGVFKECKAMRDLGRGVKSKTAKTQNKKKS</sequence>
<dbReference type="NCBIfam" id="TIGR01083">
    <property type="entry name" value="nth"/>
    <property type="match status" value="1"/>
</dbReference>
<dbReference type="Gene3D" id="1.10.1670.10">
    <property type="entry name" value="Helix-hairpin-Helix base-excision DNA repair enzymes (C-terminal)"/>
    <property type="match status" value="1"/>
</dbReference>
<dbReference type="GO" id="GO:0140078">
    <property type="term" value="F:class I DNA-(apurinic or apyrimidinic site) endonuclease activity"/>
    <property type="evidence" value="ECO:0007669"/>
    <property type="project" value="UniProtKB-EC"/>
</dbReference>
<feature type="binding site" evidence="12">
    <location>
        <position position="219"/>
    </location>
    <ligand>
        <name>[4Fe-4S] cluster</name>
        <dbReference type="ChEBI" id="CHEBI:49883"/>
    </ligand>
</feature>
<keyword evidence="4 12" id="KW-0227">DNA damage</keyword>
<comment type="catalytic activity">
    <reaction evidence="12">
        <text>2'-deoxyribonucleotide-(2'-deoxyribose 5'-phosphate)-2'-deoxyribonucleotide-DNA = a 3'-end 2'-deoxyribonucleotide-(2,3-dehydro-2,3-deoxyribose 5'-phosphate)-DNA + a 5'-end 5'-phospho-2'-deoxyribonucleoside-DNA + H(+)</text>
        <dbReference type="Rhea" id="RHEA:66592"/>
        <dbReference type="Rhea" id="RHEA-COMP:13180"/>
        <dbReference type="Rhea" id="RHEA-COMP:16897"/>
        <dbReference type="Rhea" id="RHEA-COMP:17067"/>
        <dbReference type="ChEBI" id="CHEBI:15378"/>
        <dbReference type="ChEBI" id="CHEBI:136412"/>
        <dbReference type="ChEBI" id="CHEBI:157695"/>
        <dbReference type="ChEBI" id="CHEBI:167181"/>
        <dbReference type="EC" id="4.2.99.18"/>
    </reaction>
</comment>
<dbReference type="Proteomes" id="UP000250086">
    <property type="component" value="Unassembled WGS sequence"/>
</dbReference>
<keyword evidence="8 12" id="KW-0238">DNA-binding</keyword>
<dbReference type="InterPro" id="IPR000445">
    <property type="entry name" value="HhH_motif"/>
</dbReference>
<dbReference type="CDD" id="cd00056">
    <property type="entry name" value="ENDO3c"/>
    <property type="match status" value="1"/>
</dbReference>
<dbReference type="Pfam" id="PF00633">
    <property type="entry name" value="HHH"/>
    <property type="match status" value="1"/>
</dbReference>
<dbReference type="InterPro" id="IPR003265">
    <property type="entry name" value="HhH-GPD_domain"/>
</dbReference>
<dbReference type="GO" id="GO:0046872">
    <property type="term" value="F:metal ion binding"/>
    <property type="evidence" value="ECO:0007669"/>
    <property type="project" value="UniProtKB-KW"/>
</dbReference>
<protein>
    <recommendedName>
        <fullName evidence="12">Endonuclease III</fullName>
        <ecNumber evidence="12">4.2.99.18</ecNumber>
    </recommendedName>
    <alternativeName>
        <fullName evidence="12">DNA-(apurinic or apyrimidinic site) lyase</fullName>
    </alternativeName>
</protein>
<proteinExistence type="inferred from homology"/>
<dbReference type="SMART" id="SM00525">
    <property type="entry name" value="FES"/>
    <property type="match status" value="1"/>
</dbReference>
<dbReference type="EC" id="4.2.99.18" evidence="12"/>
<evidence type="ECO:0000313" key="14">
    <source>
        <dbReference type="EMBL" id="SPT70650.1"/>
    </source>
</evidence>
<dbReference type="FunFam" id="1.10.1670.10:FF:000001">
    <property type="entry name" value="Endonuclease III"/>
    <property type="match status" value="1"/>
</dbReference>
<dbReference type="InterPro" id="IPR003651">
    <property type="entry name" value="Endonuclease3_FeS-loop_motif"/>
</dbReference>
<dbReference type="PANTHER" id="PTHR10359">
    <property type="entry name" value="A/G-SPECIFIC ADENINE GLYCOSYLASE/ENDONUCLEASE III"/>
    <property type="match status" value="1"/>
</dbReference>
<dbReference type="GO" id="GO:0006285">
    <property type="term" value="P:base-excision repair, AP site formation"/>
    <property type="evidence" value="ECO:0007669"/>
    <property type="project" value="TreeGrafter"/>
</dbReference>
<dbReference type="AlphaFoldDB" id="A0A2X0WD10"/>
<evidence type="ECO:0000256" key="3">
    <source>
        <dbReference type="ARBA" id="ARBA00022723"/>
    </source>
</evidence>
<feature type="binding site" evidence="12">
    <location>
        <position position="226"/>
    </location>
    <ligand>
        <name>[4Fe-4S] cluster</name>
        <dbReference type="ChEBI" id="CHEBI:49883"/>
    </ligand>
</feature>
<comment type="cofactor">
    <cofactor evidence="12">
        <name>[4Fe-4S] cluster</name>
        <dbReference type="ChEBI" id="CHEBI:49883"/>
    </cofactor>
    <text evidence="12">Binds 1 [4Fe-4S] cluster.</text>
</comment>
<dbReference type="Gene3D" id="1.10.340.30">
    <property type="entry name" value="Hypothetical protein, domain 2"/>
    <property type="match status" value="1"/>
</dbReference>
<dbReference type="SUPFAM" id="SSF48150">
    <property type="entry name" value="DNA-glycosylase"/>
    <property type="match status" value="1"/>
</dbReference>
<evidence type="ECO:0000313" key="15">
    <source>
        <dbReference type="Proteomes" id="UP000250086"/>
    </source>
</evidence>
<comment type="similarity">
    <text evidence="1 12">Belongs to the Nth/MutY family.</text>
</comment>
<dbReference type="GO" id="GO:0019104">
    <property type="term" value="F:DNA N-glycosylase activity"/>
    <property type="evidence" value="ECO:0007669"/>
    <property type="project" value="UniProtKB-UniRule"/>
</dbReference>
<feature type="binding site" evidence="12">
    <location>
        <position position="235"/>
    </location>
    <ligand>
        <name>[4Fe-4S] cluster</name>
        <dbReference type="ChEBI" id="CHEBI:49883"/>
    </ligand>
</feature>
<name>A0A2X0WD10_9GAMM</name>
<dbReference type="EMBL" id="UAPV01000001">
    <property type="protein sequence ID" value="SPT70650.1"/>
    <property type="molecule type" value="Genomic_DNA"/>
</dbReference>
<keyword evidence="10 12" id="KW-0456">Lyase</keyword>
<organism evidence="14 15">
    <name type="scientific">Anaerobiospirillum thomasii</name>
    <dbReference type="NCBI Taxonomy" id="179995"/>
    <lineage>
        <taxon>Bacteria</taxon>
        <taxon>Pseudomonadati</taxon>
        <taxon>Pseudomonadota</taxon>
        <taxon>Gammaproteobacteria</taxon>
        <taxon>Aeromonadales</taxon>
        <taxon>Succinivibrionaceae</taxon>
        <taxon>Anaerobiospirillum</taxon>
    </lineage>
</organism>
<feature type="binding site" evidence="12">
    <location>
        <position position="229"/>
    </location>
    <ligand>
        <name>[4Fe-4S] cluster</name>
        <dbReference type="ChEBI" id="CHEBI:49883"/>
    </ligand>
</feature>
<dbReference type="GO" id="GO:0051539">
    <property type="term" value="F:4 iron, 4 sulfur cluster binding"/>
    <property type="evidence" value="ECO:0007669"/>
    <property type="project" value="UniProtKB-UniRule"/>
</dbReference>
<evidence type="ECO:0000256" key="12">
    <source>
        <dbReference type="HAMAP-Rule" id="MF_00942"/>
    </source>
</evidence>
<dbReference type="GO" id="GO:0003677">
    <property type="term" value="F:DNA binding"/>
    <property type="evidence" value="ECO:0007669"/>
    <property type="project" value="UniProtKB-UniRule"/>
</dbReference>
<evidence type="ECO:0000256" key="10">
    <source>
        <dbReference type="ARBA" id="ARBA00023239"/>
    </source>
</evidence>
<evidence type="ECO:0000256" key="7">
    <source>
        <dbReference type="ARBA" id="ARBA00023014"/>
    </source>
</evidence>
<dbReference type="FunFam" id="1.10.340.30:FF:000001">
    <property type="entry name" value="Endonuclease III"/>
    <property type="match status" value="1"/>
</dbReference>
<keyword evidence="11 12" id="KW-0326">Glycosidase</keyword>
<keyword evidence="9 12" id="KW-0234">DNA repair</keyword>
<keyword evidence="14" id="KW-0540">Nuclease</keyword>
<accession>A0A2X0WD10</accession>
<keyword evidence="7 12" id="KW-0411">Iron-sulfur</keyword>
<evidence type="ECO:0000259" key="13">
    <source>
        <dbReference type="SMART" id="SM00478"/>
    </source>
</evidence>
<keyword evidence="6 12" id="KW-0408">Iron</keyword>
<evidence type="ECO:0000256" key="5">
    <source>
        <dbReference type="ARBA" id="ARBA00022801"/>
    </source>
</evidence>
<evidence type="ECO:0000256" key="11">
    <source>
        <dbReference type="ARBA" id="ARBA00023295"/>
    </source>
</evidence>
<evidence type="ECO:0000256" key="9">
    <source>
        <dbReference type="ARBA" id="ARBA00023204"/>
    </source>
</evidence>
<dbReference type="PANTHER" id="PTHR10359:SF18">
    <property type="entry name" value="ENDONUCLEASE III"/>
    <property type="match status" value="1"/>
</dbReference>
<evidence type="ECO:0000256" key="4">
    <source>
        <dbReference type="ARBA" id="ARBA00022763"/>
    </source>
</evidence>
<reference evidence="14 15" key="1">
    <citation type="submission" date="2018-06" db="EMBL/GenBank/DDBJ databases">
        <authorList>
            <consortium name="Pathogen Informatics"/>
            <person name="Doyle S."/>
        </authorList>
    </citation>
    <scope>NUCLEOTIDE SEQUENCE [LARGE SCALE GENOMIC DNA]</scope>
    <source>
        <strain evidence="14 15">NCTC13093</strain>
    </source>
</reference>
<dbReference type="Pfam" id="PF00730">
    <property type="entry name" value="HhH-GPD"/>
    <property type="match status" value="1"/>
</dbReference>
<keyword evidence="14" id="KW-0255">Endonuclease</keyword>
<keyword evidence="5 12" id="KW-0378">Hydrolase</keyword>
<keyword evidence="3 12" id="KW-0479">Metal-binding</keyword>
<gene>
    <name evidence="12 14" type="primary">nth</name>
    <name evidence="14" type="ORF">NCTC13093_02068</name>
</gene>
<keyword evidence="15" id="KW-1185">Reference proteome</keyword>
<dbReference type="SMART" id="SM00478">
    <property type="entry name" value="ENDO3c"/>
    <property type="match status" value="1"/>
</dbReference>
<evidence type="ECO:0000256" key="8">
    <source>
        <dbReference type="ARBA" id="ARBA00023125"/>
    </source>
</evidence>
<dbReference type="InterPro" id="IPR011257">
    <property type="entry name" value="DNA_glycosylase"/>
</dbReference>
<evidence type="ECO:0000256" key="6">
    <source>
        <dbReference type="ARBA" id="ARBA00023004"/>
    </source>
</evidence>
<comment type="function">
    <text evidence="12">DNA repair enzyme that has both DNA N-glycosylase activity and AP-lyase activity. The DNA N-glycosylase activity releases various damaged pyrimidines from DNA by cleaving the N-glycosidic bond, leaving an AP (apurinic/apyrimidinic) site. The AP-lyase activity cleaves the phosphodiester bond 3' to the AP site by a beta-elimination, leaving a 3'-terminal unsaturated sugar and a product with a terminal 5'-phosphate.</text>
</comment>
<dbReference type="InterPro" id="IPR005759">
    <property type="entry name" value="Nth"/>
</dbReference>
<evidence type="ECO:0000256" key="1">
    <source>
        <dbReference type="ARBA" id="ARBA00008343"/>
    </source>
</evidence>
<evidence type="ECO:0000256" key="2">
    <source>
        <dbReference type="ARBA" id="ARBA00022485"/>
    </source>
</evidence>
<dbReference type="InterPro" id="IPR023170">
    <property type="entry name" value="HhH_base_excis_C"/>
</dbReference>
<keyword evidence="2 12" id="KW-0004">4Fe-4S</keyword>
<dbReference type="HAMAP" id="MF_00942">
    <property type="entry name" value="Nth"/>
    <property type="match status" value="1"/>
</dbReference>